<gene>
    <name evidence="2" type="ORF">INT43_001962</name>
</gene>
<dbReference type="SUPFAM" id="SSF51219">
    <property type="entry name" value="TRAP-like"/>
    <property type="match status" value="1"/>
</dbReference>
<dbReference type="AlphaFoldDB" id="A0A8H7PRT3"/>
<dbReference type="PANTHER" id="PTHR43657">
    <property type="entry name" value="TRYPTOPHAN RNA-BINDING ATTENUATOR PROTEIN-LIKE PROTEIN"/>
    <property type="match status" value="1"/>
</dbReference>
<dbReference type="Gene3D" id="3.60.160.10">
    <property type="entry name" value="Mitochondrial biogenesis AIM24"/>
    <property type="match status" value="1"/>
</dbReference>
<accession>A0A8H7PRT3</accession>
<evidence type="ECO:0000313" key="3">
    <source>
        <dbReference type="Proteomes" id="UP000654370"/>
    </source>
</evidence>
<name>A0A8H7PRT3_MORIS</name>
<evidence type="ECO:0000256" key="1">
    <source>
        <dbReference type="RuleBase" id="RU363045"/>
    </source>
</evidence>
<dbReference type="GO" id="GO:0005739">
    <property type="term" value="C:mitochondrion"/>
    <property type="evidence" value="ECO:0007669"/>
    <property type="project" value="UniProtKB-SubCell"/>
</dbReference>
<keyword evidence="3" id="KW-1185">Reference proteome</keyword>
<dbReference type="InterPro" id="IPR036983">
    <property type="entry name" value="AIM24_sf"/>
</dbReference>
<sequence>MFAAIASPGKSEPEFNIVSSGVGSLLMVKLPPHTDIVAATGTAVGSSNKVLAKLTMDGGSISAGARRVLGDSMFRQKFETHEEYGDVLLSPASIGEIAIIKINGSTEYAMRRDTFLAKTSRVSVDLGFGGIKGKETGLVQRIAHKVRGPGTIAISHYGGLYRVVLDEGEEYLANPSHLVAWDTRTEPTKLYTEKRTIPSPRSRLRRYHVFRNIVDSPSMQNSLQFWDSVFKHTRNWILGAPDFVRLKGPGDFYLSSRVEPRYVRSKLLNAITQADDSVDQAMTKASIFPTALAPAKEPTKPRFGYATEKSKDGAITYYASIDNKGQVSFVPARQIKLNSAEENATS</sequence>
<evidence type="ECO:0000313" key="2">
    <source>
        <dbReference type="EMBL" id="KAG2179112.1"/>
    </source>
</evidence>
<dbReference type="InterPro" id="IPR016031">
    <property type="entry name" value="Trp_RNA-bd_attenuator-like_dom"/>
</dbReference>
<dbReference type="PANTHER" id="PTHR43657:SF1">
    <property type="entry name" value="ALTERED INHERITANCE OF MITOCHONDRIA PROTEIN 24, MITOCHONDRIAL"/>
    <property type="match status" value="1"/>
</dbReference>
<dbReference type="EMBL" id="JAEPQZ010000007">
    <property type="protein sequence ID" value="KAG2179112.1"/>
    <property type="molecule type" value="Genomic_DNA"/>
</dbReference>
<comment type="similarity">
    <text evidence="1">Belongs to the AIM24 family.</text>
</comment>
<dbReference type="Proteomes" id="UP000654370">
    <property type="component" value="Unassembled WGS sequence"/>
</dbReference>
<keyword evidence="1" id="KW-0496">Mitochondrion</keyword>
<proteinExistence type="inferred from homology"/>
<dbReference type="InterPro" id="IPR002838">
    <property type="entry name" value="AIM24"/>
</dbReference>
<organism evidence="2 3">
    <name type="scientific">Mortierella isabellina</name>
    <name type="common">Filamentous fungus</name>
    <name type="synonym">Umbelopsis isabellina</name>
    <dbReference type="NCBI Taxonomy" id="91625"/>
    <lineage>
        <taxon>Eukaryota</taxon>
        <taxon>Fungi</taxon>
        <taxon>Fungi incertae sedis</taxon>
        <taxon>Mucoromycota</taxon>
        <taxon>Mucoromycotina</taxon>
        <taxon>Umbelopsidomycetes</taxon>
        <taxon>Umbelopsidales</taxon>
        <taxon>Umbelopsidaceae</taxon>
        <taxon>Umbelopsis</taxon>
    </lineage>
</organism>
<comment type="subcellular location">
    <subcellularLocation>
        <location evidence="1">Mitochondrion</location>
    </subcellularLocation>
</comment>
<comment type="caution">
    <text evidence="2">The sequence shown here is derived from an EMBL/GenBank/DDBJ whole genome shotgun (WGS) entry which is preliminary data.</text>
</comment>
<dbReference type="OrthoDB" id="1705416at2759"/>
<protein>
    <recommendedName>
        <fullName evidence="1">Altered inheritance of mitochondria protein 24, mitochondrial</fullName>
    </recommendedName>
</protein>
<reference evidence="2" key="1">
    <citation type="submission" date="2020-12" db="EMBL/GenBank/DDBJ databases">
        <title>Metabolic potential, ecology and presence of endohyphal bacteria is reflected in genomic diversity of Mucoromycotina.</title>
        <authorList>
            <person name="Muszewska A."/>
            <person name="Okrasinska A."/>
            <person name="Steczkiewicz K."/>
            <person name="Drgas O."/>
            <person name="Orlowska M."/>
            <person name="Perlinska-Lenart U."/>
            <person name="Aleksandrzak-Piekarczyk T."/>
            <person name="Szatraj K."/>
            <person name="Zielenkiewicz U."/>
            <person name="Pilsyk S."/>
            <person name="Malc E."/>
            <person name="Mieczkowski P."/>
            <person name="Kruszewska J.S."/>
            <person name="Biernat P."/>
            <person name="Pawlowska J."/>
        </authorList>
    </citation>
    <scope>NUCLEOTIDE SEQUENCE</scope>
    <source>
        <strain evidence="2">WA0000067209</strain>
    </source>
</reference>
<dbReference type="Pfam" id="PF01987">
    <property type="entry name" value="AIM24"/>
    <property type="match status" value="1"/>
</dbReference>